<keyword evidence="4" id="KW-1185">Reference proteome</keyword>
<feature type="transmembrane region" description="Helical" evidence="1">
    <location>
        <begin position="144"/>
        <end position="163"/>
    </location>
</feature>
<keyword evidence="1" id="KW-0472">Membrane</keyword>
<feature type="transmembrane region" description="Helical" evidence="1">
    <location>
        <begin position="169"/>
        <end position="190"/>
    </location>
</feature>
<name>A0AAD5Y702_9APHY</name>
<dbReference type="InterPro" id="IPR053958">
    <property type="entry name" value="HMGCR/SNAP/NPC1-like_SSD"/>
</dbReference>
<keyword evidence="1" id="KW-1133">Transmembrane helix</keyword>
<evidence type="ECO:0000256" key="1">
    <source>
        <dbReference type="SAM" id="Phobius"/>
    </source>
</evidence>
<protein>
    <recommendedName>
        <fullName evidence="2">SSD domain-containing protein</fullName>
    </recommendedName>
</protein>
<dbReference type="PROSITE" id="PS50156">
    <property type="entry name" value="SSD"/>
    <property type="match status" value="1"/>
</dbReference>
<dbReference type="EMBL" id="JANAWD010001560">
    <property type="protein sequence ID" value="KAJ3473115.1"/>
    <property type="molecule type" value="Genomic_DNA"/>
</dbReference>
<keyword evidence="1" id="KW-0812">Transmembrane</keyword>
<feature type="domain" description="SSD" evidence="2">
    <location>
        <begin position="143"/>
        <end position="319"/>
    </location>
</feature>
<proteinExistence type="predicted"/>
<organism evidence="3 4">
    <name type="scientific">Meripilus lineatus</name>
    <dbReference type="NCBI Taxonomy" id="2056292"/>
    <lineage>
        <taxon>Eukaryota</taxon>
        <taxon>Fungi</taxon>
        <taxon>Dikarya</taxon>
        <taxon>Basidiomycota</taxon>
        <taxon>Agaricomycotina</taxon>
        <taxon>Agaricomycetes</taxon>
        <taxon>Polyporales</taxon>
        <taxon>Meripilaceae</taxon>
        <taxon>Meripilus</taxon>
    </lineage>
</organism>
<feature type="transmembrane region" description="Helical" evidence="1">
    <location>
        <begin position="296"/>
        <end position="321"/>
    </location>
</feature>
<evidence type="ECO:0000313" key="4">
    <source>
        <dbReference type="Proteomes" id="UP001212997"/>
    </source>
</evidence>
<dbReference type="AlphaFoldDB" id="A0AAD5Y702"/>
<sequence length="610" mass="66785">MNDVSQQRGGYGAYPELTLDSSGFGEITYRLTTEFHSLSGKTYPSLCDPISSNVTCFTSTHTRSPHLSTLSLTFTPGSREDWTTALKREASFVPEDAGIRYEVQSVKREETIGEMKSSKWIAYALRALVSRFWDLAKKADSLDIMLVLLGYVLMHMTFLRLFISSRALGSNFWLSTGIFLSSIIAFLFTLPFCRALNIPLDPVCLSEALPFLVCTVGFEKPLRLAREVMKHEHVLTPLPAPQGRENQARMMKPAGEVILEALDRAGNSIVRDYALEIAVLLVGAYSRVGGLREFCALASVAMALDCVMLGTFYTAVLTVMVEVRRIKMVRAFSKSRVSTPAPTSPVLKPTILKSSPLARPQPPVERPPAGFAEKLSSALLGVKGSLLKDGEHGSVSSRSRRRELEENPMARLKLLIIASFLTLHILNFCTTLTPATAIARHNKHSNGPHPRRADGSIITTPPRVDLTSPAISSVLDTLALTHTASNEYSQPGDIIVKVAPPIYMHVVPDSYPSPSVIHSMVNFFTVSDASAAIGAPVASSPITSEIMDIVMTAWSVLIGDPVISKWIVLLLSLSVALNGYLLKGIAAGTEVFGSSRIWKKTRTRRNVIRW</sequence>
<accession>A0AAD5Y702</accession>
<evidence type="ECO:0000313" key="3">
    <source>
        <dbReference type="EMBL" id="KAJ3473115.1"/>
    </source>
</evidence>
<dbReference type="Pfam" id="PF12349">
    <property type="entry name" value="Sterol-sensing"/>
    <property type="match status" value="1"/>
</dbReference>
<reference evidence="3" key="1">
    <citation type="submission" date="2022-07" db="EMBL/GenBank/DDBJ databases">
        <title>Genome Sequence of Physisporinus lineatus.</title>
        <authorList>
            <person name="Buettner E."/>
        </authorList>
    </citation>
    <scope>NUCLEOTIDE SEQUENCE</scope>
    <source>
        <strain evidence="3">VT162</strain>
    </source>
</reference>
<dbReference type="InterPro" id="IPR000731">
    <property type="entry name" value="SSD"/>
</dbReference>
<gene>
    <name evidence="3" type="ORF">NLI96_g13124</name>
</gene>
<comment type="caution">
    <text evidence="3">The sequence shown here is derived from an EMBL/GenBank/DDBJ whole genome shotgun (WGS) entry which is preliminary data.</text>
</comment>
<dbReference type="Proteomes" id="UP001212997">
    <property type="component" value="Unassembled WGS sequence"/>
</dbReference>
<evidence type="ECO:0000259" key="2">
    <source>
        <dbReference type="PROSITE" id="PS50156"/>
    </source>
</evidence>
<feature type="transmembrane region" description="Helical" evidence="1">
    <location>
        <begin position="410"/>
        <end position="428"/>
    </location>
</feature>